<reference evidence="2 3" key="1">
    <citation type="journal article" date="2015" name="Genome Announc.">
        <title>Expanding the biotechnology potential of lactobacilli through comparative genomics of 213 strains and associated genera.</title>
        <authorList>
            <person name="Sun Z."/>
            <person name="Harris H.M."/>
            <person name="McCann A."/>
            <person name="Guo C."/>
            <person name="Argimon S."/>
            <person name="Zhang W."/>
            <person name="Yang X."/>
            <person name="Jeffery I.B."/>
            <person name="Cooney J.C."/>
            <person name="Kagawa T.F."/>
            <person name="Liu W."/>
            <person name="Song Y."/>
            <person name="Salvetti E."/>
            <person name="Wrobel A."/>
            <person name="Rasinkangas P."/>
            <person name="Parkhill J."/>
            <person name="Rea M.C."/>
            <person name="O'Sullivan O."/>
            <person name="Ritari J."/>
            <person name="Douillard F.P."/>
            <person name="Paul Ross R."/>
            <person name="Yang R."/>
            <person name="Briner A.E."/>
            <person name="Felis G.E."/>
            <person name="de Vos W.M."/>
            <person name="Barrangou R."/>
            <person name="Klaenhammer T.R."/>
            <person name="Caufield P.W."/>
            <person name="Cui Y."/>
            <person name="Zhang H."/>
            <person name="O'Toole P.W."/>
        </authorList>
    </citation>
    <scope>NUCLEOTIDE SEQUENCE [LARGE SCALE GENOMIC DNA]</scope>
    <source>
        <strain evidence="2 3">DSM 20335</strain>
    </source>
</reference>
<dbReference type="AlphaFoldDB" id="A0A0R2BVE6"/>
<protein>
    <submittedName>
        <fullName evidence="2">Uncharacterized protein</fullName>
    </submittedName>
</protein>
<dbReference type="EMBL" id="AYYK01000004">
    <property type="protein sequence ID" value="KRM79507.1"/>
    <property type="molecule type" value="Genomic_DNA"/>
</dbReference>
<dbReference type="Proteomes" id="UP000051813">
    <property type="component" value="Unassembled WGS sequence"/>
</dbReference>
<dbReference type="PATRIC" id="fig|1423738.3.peg.1716"/>
<keyword evidence="1" id="KW-0812">Transmembrane</keyword>
<keyword evidence="3" id="KW-1185">Reference proteome</keyword>
<sequence length="262" mass="30327">MKNWNTIKLIVVTLIAIGLSFLGFITPKINSQLISGILTLIPILTALFQYYYDNQNDFFILVQKTLQWFSNPKIDWKQELDFTFMDENLNNTFFNDYTNELVEELKKKRLNAKRIDDPKSSQNEILINNPGEQSLKLSFAETSEEDTYQIYVQYSASFSYRNRLKGVDQLQQIYLLATAAPNNVDSTKTRLRINLFFEKGNPFYGYLLRTNGATDVSNFNLQFIINSKVNAKVQKGYIQLNSDDFKACSDALRQLVVLQNIN</sequence>
<feature type="transmembrane region" description="Helical" evidence="1">
    <location>
        <begin position="33"/>
        <end position="52"/>
    </location>
</feature>
<evidence type="ECO:0000313" key="3">
    <source>
        <dbReference type="Proteomes" id="UP000051813"/>
    </source>
</evidence>
<feature type="transmembrane region" description="Helical" evidence="1">
    <location>
        <begin position="6"/>
        <end position="26"/>
    </location>
</feature>
<proteinExistence type="predicted"/>
<organism evidence="2 3">
    <name type="scientific">Lapidilactobacillus dextrinicus DSM 20335</name>
    <dbReference type="NCBI Taxonomy" id="1423738"/>
    <lineage>
        <taxon>Bacteria</taxon>
        <taxon>Bacillati</taxon>
        <taxon>Bacillota</taxon>
        <taxon>Bacilli</taxon>
        <taxon>Lactobacillales</taxon>
        <taxon>Lactobacillaceae</taxon>
        <taxon>Lapidilactobacillus</taxon>
    </lineage>
</organism>
<name>A0A0R2BVE6_9LACO</name>
<evidence type="ECO:0000313" key="2">
    <source>
        <dbReference type="EMBL" id="KRM79507.1"/>
    </source>
</evidence>
<keyword evidence="1" id="KW-0472">Membrane</keyword>
<comment type="caution">
    <text evidence="2">The sequence shown here is derived from an EMBL/GenBank/DDBJ whole genome shotgun (WGS) entry which is preliminary data.</text>
</comment>
<gene>
    <name evidence="2" type="ORF">FC84_GL001688</name>
</gene>
<accession>A0A0R2BVE6</accession>
<evidence type="ECO:0000256" key="1">
    <source>
        <dbReference type="SAM" id="Phobius"/>
    </source>
</evidence>
<dbReference type="RefSeq" id="WP_057755913.1">
    <property type="nucleotide sequence ID" value="NZ_AYYK01000004.1"/>
</dbReference>
<keyword evidence="1" id="KW-1133">Transmembrane helix</keyword>